<accession>A0A915KMW0</accession>
<keyword evidence="1" id="KW-1185">Reference proteome</keyword>
<dbReference type="WBParaSite" id="nRc.2.0.1.t39106-RA">
    <property type="protein sequence ID" value="nRc.2.0.1.t39106-RA"/>
    <property type="gene ID" value="nRc.2.0.1.g39106"/>
</dbReference>
<dbReference type="InterPro" id="IPR032675">
    <property type="entry name" value="LRR_dom_sf"/>
</dbReference>
<organism evidence="1 2">
    <name type="scientific">Romanomermis culicivorax</name>
    <name type="common">Nematode worm</name>
    <dbReference type="NCBI Taxonomy" id="13658"/>
    <lineage>
        <taxon>Eukaryota</taxon>
        <taxon>Metazoa</taxon>
        <taxon>Ecdysozoa</taxon>
        <taxon>Nematoda</taxon>
        <taxon>Enoplea</taxon>
        <taxon>Dorylaimia</taxon>
        <taxon>Mermithida</taxon>
        <taxon>Mermithoidea</taxon>
        <taxon>Mermithidae</taxon>
        <taxon>Romanomermis</taxon>
    </lineage>
</organism>
<protein>
    <submittedName>
        <fullName evidence="2">F-box domain-containing protein</fullName>
    </submittedName>
</protein>
<evidence type="ECO:0000313" key="1">
    <source>
        <dbReference type="Proteomes" id="UP000887565"/>
    </source>
</evidence>
<sequence length="436" mass="50917">MDDILVIMEILKYFDFKELCIAERINPYFKSCVQSVLRRLRYVDFHRIFTGCSIKVMEKIQAYCSGVCYLNNLDNVILEKLTVLNIDSAFIGILGWENALSIVENSRNLRQLNAHISRYQSLDSKLLQKIDKVIIGHSAMTKLHIHQVDDLWIGLSSCRNLTHFTYRERTNFLKYEQLCALLDANLNLESLDIDHVSHTNSQLIEKLSVKTSKVTQNSSPLSPFNVALYRIVFDKFSLYDQIEYLTIRFHLPFLRQCFMYNELSKMVNLKYFRLQSNNLRSEDVDQVGELRKLKFVRWSENDAAALKMMRCSSSLEGFILNVYQIASPAFFDLIFHQCPNLQHPICNVCGLCNYVDPDSSITIPSIVDDLIHLVENLPNLRQLCIRNEVYNLLLRQEPMKRLCRRKRLLVIASRFSGAEEDLILEWIHLCYQDKSM</sequence>
<reference evidence="2" key="1">
    <citation type="submission" date="2022-11" db="UniProtKB">
        <authorList>
            <consortium name="WormBaseParasite"/>
        </authorList>
    </citation>
    <scope>IDENTIFICATION</scope>
</reference>
<dbReference type="Proteomes" id="UP000887565">
    <property type="component" value="Unplaced"/>
</dbReference>
<dbReference type="AlphaFoldDB" id="A0A915KMW0"/>
<dbReference type="Gene3D" id="3.80.10.10">
    <property type="entry name" value="Ribonuclease Inhibitor"/>
    <property type="match status" value="1"/>
</dbReference>
<name>A0A915KMW0_ROMCU</name>
<proteinExistence type="predicted"/>
<evidence type="ECO:0000313" key="2">
    <source>
        <dbReference type="WBParaSite" id="nRc.2.0.1.t39106-RA"/>
    </source>
</evidence>
<dbReference type="SUPFAM" id="SSF52047">
    <property type="entry name" value="RNI-like"/>
    <property type="match status" value="1"/>
</dbReference>